<proteinExistence type="predicted"/>
<gene>
    <name evidence="1" type="ORF">MAPG_06137</name>
</gene>
<sequence>DNAPDKIKKAQDDLYAMRDKLAGVFDFKIVDRRVHDTRISQPISNLPAPMPMAQRLRG</sequence>
<accession>A0A0H2TTD4</accession>
<dbReference type="AlphaFoldDB" id="A0A0H2TTD4"/>
<dbReference type="EMBL" id="GL876970">
    <property type="protein sequence ID" value="KLU87133.1"/>
    <property type="molecule type" value="Genomic_DNA"/>
</dbReference>
<protein>
    <submittedName>
        <fullName evidence="1">Uncharacterized protein</fullName>
    </submittedName>
</protein>
<organism evidence="1">
    <name type="scientific">Magnaporthiopsis poae (strain ATCC 64411 / 73-15)</name>
    <name type="common">Kentucky bluegrass fungus</name>
    <name type="synonym">Magnaporthe poae</name>
    <dbReference type="NCBI Taxonomy" id="644358"/>
    <lineage>
        <taxon>Eukaryota</taxon>
        <taxon>Fungi</taxon>
        <taxon>Dikarya</taxon>
        <taxon>Ascomycota</taxon>
        <taxon>Pezizomycotina</taxon>
        <taxon>Sordariomycetes</taxon>
        <taxon>Sordariomycetidae</taxon>
        <taxon>Magnaporthales</taxon>
        <taxon>Magnaporthaceae</taxon>
        <taxon>Magnaporthiopsis</taxon>
    </lineage>
</organism>
<dbReference type="VEuPathDB" id="FungiDB:MAPG_06137"/>
<evidence type="ECO:0000313" key="1">
    <source>
        <dbReference type="EMBL" id="KLU87133.1"/>
    </source>
</evidence>
<dbReference type="Gene3D" id="2.40.320.10">
    <property type="entry name" value="Hypothetical Protein Pfu-838710-001"/>
    <property type="match status" value="1"/>
</dbReference>
<feature type="non-terminal residue" evidence="1">
    <location>
        <position position="1"/>
    </location>
</feature>
<name>A0A0H2TTD4_MAGP6</name>
<reference evidence="1" key="2">
    <citation type="submission" date="2011-03" db="EMBL/GenBank/DDBJ databases">
        <title>Annotation of Magnaporthe poae ATCC 64411.</title>
        <authorList>
            <person name="Ma L.-J."/>
            <person name="Dead R."/>
            <person name="Young S.K."/>
            <person name="Zeng Q."/>
            <person name="Gargeya S."/>
            <person name="Fitzgerald M."/>
            <person name="Haas B."/>
            <person name="Abouelleil A."/>
            <person name="Alvarado L."/>
            <person name="Arachchi H.M."/>
            <person name="Berlin A."/>
            <person name="Brown A."/>
            <person name="Chapman S.B."/>
            <person name="Chen Z."/>
            <person name="Dunbar C."/>
            <person name="Freedman E."/>
            <person name="Gearin G."/>
            <person name="Gellesch M."/>
            <person name="Goldberg J."/>
            <person name="Griggs A."/>
            <person name="Gujja S."/>
            <person name="Heiman D."/>
            <person name="Howarth C."/>
            <person name="Larson L."/>
            <person name="Lui A."/>
            <person name="MacDonald P.J.P."/>
            <person name="Mehta T."/>
            <person name="Montmayeur A."/>
            <person name="Murphy C."/>
            <person name="Neiman D."/>
            <person name="Pearson M."/>
            <person name="Priest M."/>
            <person name="Roberts A."/>
            <person name="Saif S."/>
            <person name="Shea T."/>
            <person name="Shenoy N."/>
            <person name="Sisk P."/>
            <person name="Stolte C."/>
            <person name="Sykes S."/>
            <person name="Yandava C."/>
            <person name="Wortman J."/>
            <person name="Nusbaum C."/>
            <person name="Birren B."/>
        </authorList>
    </citation>
    <scope>NUCLEOTIDE SEQUENCE</scope>
    <source>
        <strain evidence="1">ATCC 64411</strain>
    </source>
</reference>
<dbReference type="OrthoDB" id="5348092at2759"/>
<reference evidence="1" key="1">
    <citation type="submission" date="2010-05" db="EMBL/GenBank/DDBJ databases">
        <title>The Genome Sequence of Magnaporthe poae strain ATCC 64411.</title>
        <authorList>
            <consortium name="The Broad Institute Genome Sequencing Platform"/>
            <consortium name="Broad Institute Genome Sequencing Center for Infectious Disease"/>
            <person name="Ma L.-J."/>
            <person name="Dead R."/>
            <person name="Young S."/>
            <person name="Zeng Q."/>
            <person name="Koehrsen M."/>
            <person name="Alvarado L."/>
            <person name="Berlin A."/>
            <person name="Chapman S.B."/>
            <person name="Chen Z."/>
            <person name="Freedman E."/>
            <person name="Gellesch M."/>
            <person name="Goldberg J."/>
            <person name="Griggs A."/>
            <person name="Gujja S."/>
            <person name="Heilman E.R."/>
            <person name="Heiman D."/>
            <person name="Hepburn T."/>
            <person name="Howarth C."/>
            <person name="Jen D."/>
            <person name="Larson L."/>
            <person name="Mehta T."/>
            <person name="Neiman D."/>
            <person name="Pearson M."/>
            <person name="Roberts A."/>
            <person name="Saif S."/>
            <person name="Shea T."/>
            <person name="Shenoy N."/>
            <person name="Sisk P."/>
            <person name="Stolte C."/>
            <person name="Sykes S."/>
            <person name="Walk T."/>
            <person name="White J."/>
            <person name="Yandava C."/>
            <person name="Haas B."/>
            <person name="Nusbaum C."/>
            <person name="Birren B."/>
        </authorList>
    </citation>
    <scope>NUCLEOTIDE SEQUENCE</scope>
    <source>
        <strain evidence="1">ATCC 64411</strain>
    </source>
</reference>